<keyword evidence="1" id="KW-0808">Transferase</keyword>
<organism evidence="4">
    <name type="scientific">uncultured Truepera sp</name>
    <dbReference type="NCBI Taxonomy" id="543023"/>
    <lineage>
        <taxon>Bacteria</taxon>
        <taxon>Thermotogati</taxon>
        <taxon>Deinococcota</taxon>
        <taxon>Deinococci</taxon>
        <taxon>Trueperales</taxon>
        <taxon>Trueperaceae</taxon>
        <taxon>Truepera</taxon>
        <taxon>environmental samples</taxon>
    </lineage>
</organism>
<protein>
    <recommendedName>
        <fullName evidence="3">N-acetyltransferase domain-containing protein</fullName>
    </recommendedName>
</protein>
<evidence type="ECO:0000256" key="1">
    <source>
        <dbReference type="ARBA" id="ARBA00022679"/>
    </source>
</evidence>
<dbReference type="InterPro" id="IPR016181">
    <property type="entry name" value="Acyl_CoA_acyltransferase"/>
</dbReference>
<gene>
    <name evidence="4" type="ORF">AVDCRST_MAG86-1360</name>
</gene>
<dbReference type="GO" id="GO:0016747">
    <property type="term" value="F:acyltransferase activity, transferring groups other than amino-acyl groups"/>
    <property type="evidence" value="ECO:0007669"/>
    <property type="project" value="InterPro"/>
</dbReference>
<sequence>MPDAYTIDINHAPSAEEQAAAQNGWLWAYNVAQTGDDAYTPLVISLRDGDGNVVGGLIGSYLWGWLKIESFSMEPSLRGRGFGTKLLLAAQDDARERGCLNIWVDTYSFQARPFYERFGFEVFGELGDYPPGHTLYFMRKRLEPAQ</sequence>
<proteinExistence type="predicted"/>
<dbReference type="InterPro" id="IPR050680">
    <property type="entry name" value="YpeA/RimI_acetyltransf"/>
</dbReference>
<evidence type="ECO:0000313" key="4">
    <source>
        <dbReference type="EMBL" id="CAA9567895.1"/>
    </source>
</evidence>
<dbReference type="EMBL" id="CADCWP010000090">
    <property type="protein sequence ID" value="CAA9567895.1"/>
    <property type="molecule type" value="Genomic_DNA"/>
</dbReference>
<evidence type="ECO:0000256" key="2">
    <source>
        <dbReference type="ARBA" id="ARBA00023315"/>
    </source>
</evidence>
<name>A0A6J4V6N3_9DEIN</name>
<accession>A0A6J4V6N3</accession>
<dbReference type="PANTHER" id="PTHR43420">
    <property type="entry name" value="ACETYLTRANSFERASE"/>
    <property type="match status" value="1"/>
</dbReference>
<reference evidence="4" key="1">
    <citation type="submission" date="2020-02" db="EMBL/GenBank/DDBJ databases">
        <authorList>
            <person name="Meier V. D."/>
        </authorList>
    </citation>
    <scope>NUCLEOTIDE SEQUENCE</scope>
    <source>
        <strain evidence="4">AVDCRST_MAG86</strain>
    </source>
</reference>
<dbReference type="PROSITE" id="PS51186">
    <property type="entry name" value="GNAT"/>
    <property type="match status" value="1"/>
</dbReference>
<dbReference type="AlphaFoldDB" id="A0A6J4V6N3"/>
<dbReference type="Pfam" id="PF00583">
    <property type="entry name" value="Acetyltransf_1"/>
    <property type="match status" value="1"/>
</dbReference>
<evidence type="ECO:0000259" key="3">
    <source>
        <dbReference type="PROSITE" id="PS51186"/>
    </source>
</evidence>
<keyword evidence="2" id="KW-0012">Acyltransferase</keyword>
<dbReference type="SUPFAM" id="SSF55729">
    <property type="entry name" value="Acyl-CoA N-acyltransferases (Nat)"/>
    <property type="match status" value="1"/>
</dbReference>
<dbReference type="CDD" id="cd04301">
    <property type="entry name" value="NAT_SF"/>
    <property type="match status" value="1"/>
</dbReference>
<dbReference type="InterPro" id="IPR000182">
    <property type="entry name" value="GNAT_dom"/>
</dbReference>
<dbReference type="Gene3D" id="3.40.630.30">
    <property type="match status" value="1"/>
</dbReference>
<feature type="domain" description="N-acetyltransferase" evidence="3">
    <location>
        <begin position="2"/>
        <end position="143"/>
    </location>
</feature>